<evidence type="ECO:0000256" key="1">
    <source>
        <dbReference type="SAM" id="SignalP"/>
    </source>
</evidence>
<keyword evidence="1" id="KW-0732">Signal</keyword>
<evidence type="ECO:0000313" key="3">
    <source>
        <dbReference type="EMBL" id="MDO6579182.1"/>
    </source>
</evidence>
<gene>
    <name evidence="2" type="ORF">AVL57_15875</name>
    <name evidence="3" type="ORF">Q4527_17395</name>
</gene>
<dbReference type="Proteomes" id="UP000056750">
    <property type="component" value="Chromosome"/>
</dbReference>
<evidence type="ECO:0000313" key="5">
    <source>
        <dbReference type="Proteomes" id="UP001170717"/>
    </source>
</evidence>
<protein>
    <recommendedName>
        <fullName evidence="6">DUF3016 domain-containing protein</fullName>
    </recommendedName>
</protein>
<reference evidence="2 4" key="1">
    <citation type="submission" date="2015-12" db="EMBL/GenBank/DDBJ databases">
        <title>Intraspecies pangenome expansion in the marine bacterium Alteromonas.</title>
        <authorList>
            <person name="Lopez-Perez M."/>
            <person name="Rodriguez-Valera F."/>
        </authorList>
    </citation>
    <scope>NUCLEOTIDE SEQUENCE [LARGE SCALE GENOMIC DNA]</scope>
    <source>
        <strain evidence="2 4">LMG 21861</strain>
    </source>
</reference>
<dbReference type="RefSeq" id="WP_057790122.1">
    <property type="nucleotide sequence ID" value="NZ_CP013926.1"/>
</dbReference>
<reference evidence="3" key="2">
    <citation type="submission" date="2023-07" db="EMBL/GenBank/DDBJ databases">
        <title>Genome content predicts the carbon catabolic preferences of heterotrophic bacteria.</title>
        <authorList>
            <person name="Gralka M."/>
        </authorList>
    </citation>
    <scope>NUCLEOTIDE SEQUENCE</scope>
    <source>
        <strain evidence="3">F2M12</strain>
    </source>
</reference>
<proteinExistence type="predicted"/>
<dbReference type="EMBL" id="CP013926">
    <property type="protein sequence ID" value="AMJ75315.1"/>
    <property type="molecule type" value="Genomic_DNA"/>
</dbReference>
<dbReference type="AlphaFoldDB" id="A0AAW7Z916"/>
<evidence type="ECO:0008006" key="6">
    <source>
        <dbReference type="Google" id="ProtNLM"/>
    </source>
</evidence>
<sequence>MRKKVKFILLICALMFSGVSNAHDSNIATFQIRHLDDGRWIYEVMTPLYGIDQSLIASSSDKAKLKTISKDSTAYKQRLVAHIKQAFDVKAFSRGEKTQEVIKSQLHLGEGKIKLDDHLSVFIFEILGMPENVTQLNFSISNMANNDSQNNILRLIDGAKNKRYLLNHKNNFSGVDKGFFFAP</sequence>
<feature type="chain" id="PRO_5043701051" description="DUF3016 domain-containing protein" evidence="1">
    <location>
        <begin position="23"/>
        <end position="183"/>
    </location>
</feature>
<evidence type="ECO:0000313" key="4">
    <source>
        <dbReference type="Proteomes" id="UP000056750"/>
    </source>
</evidence>
<dbReference type="Proteomes" id="UP001170717">
    <property type="component" value="Unassembled WGS sequence"/>
</dbReference>
<organism evidence="3 5">
    <name type="scientific">Alteromonas stellipolaris</name>
    <dbReference type="NCBI Taxonomy" id="233316"/>
    <lineage>
        <taxon>Bacteria</taxon>
        <taxon>Pseudomonadati</taxon>
        <taxon>Pseudomonadota</taxon>
        <taxon>Gammaproteobacteria</taxon>
        <taxon>Alteromonadales</taxon>
        <taxon>Alteromonadaceae</taxon>
        <taxon>Alteromonas/Salinimonas group</taxon>
        <taxon>Alteromonas</taxon>
    </lineage>
</organism>
<feature type="signal peptide" evidence="1">
    <location>
        <begin position="1"/>
        <end position="22"/>
    </location>
</feature>
<dbReference type="EMBL" id="JAUOQI010000016">
    <property type="protein sequence ID" value="MDO6579182.1"/>
    <property type="molecule type" value="Genomic_DNA"/>
</dbReference>
<accession>A0AAW7Z916</accession>
<evidence type="ECO:0000313" key="2">
    <source>
        <dbReference type="EMBL" id="AMJ75315.1"/>
    </source>
</evidence>
<dbReference type="KEGG" id="asq:AVL57_15875"/>
<keyword evidence="4" id="KW-1185">Reference proteome</keyword>
<name>A0AAW7Z916_9ALTE</name>